<protein>
    <submittedName>
        <fullName evidence="2">Uncharacterized protein</fullName>
    </submittedName>
</protein>
<feature type="coiled-coil region" evidence="1">
    <location>
        <begin position="37"/>
        <end position="106"/>
    </location>
</feature>
<name>A0A109BEP7_HYPSL</name>
<organism evidence="2 3">
    <name type="scientific">Hyphomicrobium sulfonivorans</name>
    <dbReference type="NCBI Taxonomy" id="121290"/>
    <lineage>
        <taxon>Bacteria</taxon>
        <taxon>Pseudomonadati</taxon>
        <taxon>Pseudomonadota</taxon>
        <taxon>Alphaproteobacteria</taxon>
        <taxon>Hyphomicrobiales</taxon>
        <taxon>Hyphomicrobiaceae</taxon>
        <taxon>Hyphomicrobium</taxon>
    </lineage>
</organism>
<reference evidence="2 3" key="1">
    <citation type="submission" date="2015-10" db="EMBL/GenBank/DDBJ databases">
        <title>Transcriptomic analysis of a linuron degrading triple-species bacterial consortium.</title>
        <authorList>
            <person name="Albers P."/>
        </authorList>
    </citation>
    <scope>NUCLEOTIDE SEQUENCE [LARGE SCALE GENOMIC DNA]</scope>
    <source>
        <strain evidence="2 3">WDL6</strain>
    </source>
</reference>
<dbReference type="EMBL" id="LMTR01000065">
    <property type="protein sequence ID" value="KWT67386.1"/>
    <property type="molecule type" value="Genomic_DNA"/>
</dbReference>
<evidence type="ECO:0000313" key="3">
    <source>
        <dbReference type="Proteomes" id="UP000059074"/>
    </source>
</evidence>
<evidence type="ECO:0000256" key="1">
    <source>
        <dbReference type="SAM" id="Coils"/>
    </source>
</evidence>
<accession>A0A109BEP7</accession>
<dbReference type="PATRIC" id="fig|121290.4.peg.3348"/>
<dbReference type="RefSeq" id="WP_157066717.1">
    <property type="nucleotide sequence ID" value="NZ_LMTR01000065.1"/>
</dbReference>
<evidence type="ECO:0000313" key="2">
    <source>
        <dbReference type="EMBL" id="KWT67386.1"/>
    </source>
</evidence>
<keyword evidence="1" id="KW-0175">Coiled coil</keyword>
<comment type="caution">
    <text evidence="2">The sequence shown here is derived from an EMBL/GenBank/DDBJ whole genome shotgun (WGS) entry which is preliminary data.</text>
</comment>
<proteinExistence type="predicted"/>
<gene>
    <name evidence="2" type="ORF">APY04_1951</name>
</gene>
<sequence>MLQSERIVSVTAAHTGGKASGKWIAHEGFVAEAAVQFDRINGTVARLERELEKARATIAEMTEEVHRSHRLAAFDQSLENSRNYKISELQRSGRDLKTRVERMEGDRKAYSNVTYKSFVDMDRKLAELGGLKLHIDRIEHAARRNEALFLGALALAAAALASRFFI</sequence>
<keyword evidence="3" id="KW-1185">Reference proteome</keyword>
<dbReference type="OrthoDB" id="9841916at2"/>
<dbReference type="AlphaFoldDB" id="A0A109BEP7"/>
<dbReference type="Proteomes" id="UP000059074">
    <property type="component" value="Unassembled WGS sequence"/>
</dbReference>